<keyword evidence="2" id="KW-1185">Reference proteome</keyword>
<dbReference type="Proteomes" id="UP000308197">
    <property type="component" value="Unassembled WGS sequence"/>
</dbReference>
<feature type="non-terminal residue" evidence="1">
    <location>
        <position position="1"/>
    </location>
</feature>
<gene>
    <name evidence="1" type="ORF">K466DRAFT_442540</name>
</gene>
<dbReference type="InParanoid" id="A0A5C3P6X8"/>
<protein>
    <submittedName>
        <fullName evidence="1">Uncharacterized protein</fullName>
    </submittedName>
</protein>
<reference evidence="1 2" key="1">
    <citation type="journal article" date="2019" name="Nat. Ecol. Evol.">
        <title>Megaphylogeny resolves global patterns of mushroom evolution.</title>
        <authorList>
            <person name="Varga T."/>
            <person name="Krizsan K."/>
            <person name="Foldi C."/>
            <person name="Dima B."/>
            <person name="Sanchez-Garcia M."/>
            <person name="Sanchez-Ramirez S."/>
            <person name="Szollosi G.J."/>
            <person name="Szarkandi J.G."/>
            <person name="Papp V."/>
            <person name="Albert L."/>
            <person name="Andreopoulos W."/>
            <person name="Angelini C."/>
            <person name="Antonin V."/>
            <person name="Barry K.W."/>
            <person name="Bougher N.L."/>
            <person name="Buchanan P."/>
            <person name="Buyck B."/>
            <person name="Bense V."/>
            <person name="Catcheside P."/>
            <person name="Chovatia M."/>
            <person name="Cooper J."/>
            <person name="Damon W."/>
            <person name="Desjardin D."/>
            <person name="Finy P."/>
            <person name="Geml J."/>
            <person name="Haridas S."/>
            <person name="Hughes K."/>
            <person name="Justo A."/>
            <person name="Karasinski D."/>
            <person name="Kautmanova I."/>
            <person name="Kiss B."/>
            <person name="Kocsube S."/>
            <person name="Kotiranta H."/>
            <person name="LaButti K.M."/>
            <person name="Lechner B.E."/>
            <person name="Liimatainen K."/>
            <person name="Lipzen A."/>
            <person name="Lukacs Z."/>
            <person name="Mihaltcheva S."/>
            <person name="Morgado L.N."/>
            <person name="Niskanen T."/>
            <person name="Noordeloos M.E."/>
            <person name="Ohm R.A."/>
            <person name="Ortiz-Santana B."/>
            <person name="Ovrebo C."/>
            <person name="Racz N."/>
            <person name="Riley R."/>
            <person name="Savchenko A."/>
            <person name="Shiryaev A."/>
            <person name="Soop K."/>
            <person name="Spirin V."/>
            <person name="Szebenyi C."/>
            <person name="Tomsovsky M."/>
            <person name="Tulloss R.E."/>
            <person name="Uehling J."/>
            <person name="Grigoriev I.V."/>
            <person name="Vagvolgyi C."/>
            <person name="Papp T."/>
            <person name="Martin F.M."/>
            <person name="Miettinen O."/>
            <person name="Hibbett D.S."/>
            <person name="Nagy L.G."/>
        </authorList>
    </citation>
    <scope>NUCLEOTIDE SEQUENCE [LARGE SCALE GENOMIC DNA]</scope>
    <source>
        <strain evidence="1 2">HHB13444</strain>
    </source>
</reference>
<dbReference type="AlphaFoldDB" id="A0A5C3P6X8"/>
<dbReference type="EMBL" id="ML211279">
    <property type="protein sequence ID" value="TFK85012.1"/>
    <property type="molecule type" value="Genomic_DNA"/>
</dbReference>
<organism evidence="1 2">
    <name type="scientific">Polyporus arcularius HHB13444</name>
    <dbReference type="NCBI Taxonomy" id="1314778"/>
    <lineage>
        <taxon>Eukaryota</taxon>
        <taxon>Fungi</taxon>
        <taxon>Dikarya</taxon>
        <taxon>Basidiomycota</taxon>
        <taxon>Agaricomycotina</taxon>
        <taxon>Agaricomycetes</taxon>
        <taxon>Polyporales</taxon>
        <taxon>Polyporaceae</taxon>
        <taxon>Polyporus</taxon>
    </lineage>
</organism>
<evidence type="ECO:0000313" key="1">
    <source>
        <dbReference type="EMBL" id="TFK85012.1"/>
    </source>
</evidence>
<feature type="non-terminal residue" evidence="1">
    <location>
        <position position="134"/>
    </location>
</feature>
<proteinExistence type="predicted"/>
<evidence type="ECO:0000313" key="2">
    <source>
        <dbReference type="Proteomes" id="UP000308197"/>
    </source>
</evidence>
<accession>A0A5C3P6X8</accession>
<name>A0A5C3P6X8_9APHY</name>
<sequence length="134" mass="15110">LMRSHGVIISGSAALRFFLPGETWQSTDLDLYVPDDAFDAFRLAFESRFVQGSRLLFDSAEFREPVEPDAYSVKQLLRYSLPSGRVIDVIRSHTRAASAPLLGFWSTLLVNYISPDVFACGYPEYTLERLAVLK</sequence>